<dbReference type="CDD" id="cd01992">
    <property type="entry name" value="TilS_N"/>
    <property type="match status" value="1"/>
</dbReference>
<proteinExistence type="inferred from homology"/>
<evidence type="ECO:0000313" key="10">
    <source>
        <dbReference type="EMBL" id="QOW11979.1"/>
    </source>
</evidence>
<keyword evidence="6" id="KW-0067">ATP-binding</keyword>
<comment type="similarity">
    <text evidence="8">Belongs to the tRNA(Ile)-lysidine synthase family.</text>
</comment>
<sequence>MVLLHLFKSSDLQFEVAHINYKLRGVDSDADQKIVEEFCKQNNIPFHLYQVSGKDNKPKNSIQDWARIIRYDFFRKIQQEENLNFIATAHHLNDQLETFIIHLSKASGIKGLSGIPADENEILRPLLGFSKQEIYDFAKENEIEFREDLSNQKSDYLRNKIRHEIVPKLMEINEHFLENFGKSISFLNQTKNFVDEKVSDIEKEIIINNEDYLVINKELFLNQSDFIQFEILRKYGFNDVEEIVKIKKAETGKKFISSEYELMIDREIFTIQKIANEVEKVNDEEITLIINSENQIIFPENIKNEIKELGRFNWKIDAEKTLLPLKLRRKKVGDLFHPIGMIGKKKISKFCKDEKITILAQQKTWLLCDRNDDILGVIPFRQDRRFAASKESSEIIKVKL</sequence>
<name>A0A7M2YDR4_9FLAO</name>
<dbReference type="InterPro" id="IPR012094">
    <property type="entry name" value="tRNA_Ile_lys_synt"/>
</dbReference>
<dbReference type="InterPro" id="IPR014729">
    <property type="entry name" value="Rossmann-like_a/b/a_fold"/>
</dbReference>
<dbReference type="SUPFAM" id="SSF52402">
    <property type="entry name" value="Adenine nucleotide alpha hydrolases-like"/>
    <property type="match status" value="1"/>
</dbReference>
<comment type="function">
    <text evidence="8">Ligates lysine onto the cytidine present at position 34 of the AUA codon-specific tRNA(Ile) that contains the anticodon CAU, in an ATP-dependent manner. Cytidine is converted to lysidine, thus changing the amino acid specificity of the tRNA from methionine to isoleucine.</text>
</comment>
<evidence type="ECO:0000256" key="5">
    <source>
        <dbReference type="ARBA" id="ARBA00022741"/>
    </source>
</evidence>
<dbReference type="NCBIfam" id="TIGR02433">
    <property type="entry name" value="lysidine_TilS_C"/>
    <property type="match status" value="1"/>
</dbReference>
<evidence type="ECO:0000256" key="7">
    <source>
        <dbReference type="ARBA" id="ARBA00048539"/>
    </source>
</evidence>
<evidence type="ECO:0000256" key="2">
    <source>
        <dbReference type="ARBA" id="ARBA00022490"/>
    </source>
</evidence>
<dbReference type="PANTHER" id="PTHR43033:SF1">
    <property type="entry name" value="TRNA(ILE)-LYSIDINE SYNTHASE-RELATED"/>
    <property type="match status" value="1"/>
</dbReference>
<dbReference type="NCBIfam" id="TIGR02432">
    <property type="entry name" value="lysidine_TilS_N"/>
    <property type="match status" value="1"/>
</dbReference>
<dbReference type="SMART" id="SM00977">
    <property type="entry name" value="TilS_C"/>
    <property type="match status" value="1"/>
</dbReference>
<dbReference type="GO" id="GO:0005737">
    <property type="term" value="C:cytoplasm"/>
    <property type="evidence" value="ECO:0007669"/>
    <property type="project" value="UniProtKB-SubCell"/>
</dbReference>
<keyword evidence="3 8" id="KW-0436">Ligase</keyword>
<reference evidence="10 11" key="1">
    <citation type="submission" date="2019-05" db="EMBL/GenBank/DDBJ databases">
        <title>Chryseobacterium sp. isolated from King George Island, maritime Antarctica.</title>
        <authorList>
            <person name="Peng X."/>
        </authorList>
    </citation>
    <scope>NUCLEOTIDE SEQUENCE [LARGE SCALE GENOMIC DNA]</scope>
    <source>
        <strain evidence="10 11">7-3A</strain>
    </source>
</reference>
<dbReference type="Pfam" id="PF01171">
    <property type="entry name" value="ATP_bind_3"/>
    <property type="match status" value="1"/>
</dbReference>
<evidence type="ECO:0000256" key="1">
    <source>
        <dbReference type="ARBA" id="ARBA00004496"/>
    </source>
</evidence>
<dbReference type="EC" id="6.3.4.19" evidence="8"/>
<dbReference type="InterPro" id="IPR012795">
    <property type="entry name" value="tRNA_Ile_lys_synt_N"/>
</dbReference>
<evidence type="ECO:0000256" key="4">
    <source>
        <dbReference type="ARBA" id="ARBA00022694"/>
    </source>
</evidence>
<evidence type="ECO:0000259" key="9">
    <source>
        <dbReference type="SMART" id="SM00977"/>
    </source>
</evidence>
<evidence type="ECO:0000313" key="11">
    <source>
        <dbReference type="Proteomes" id="UP000594195"/>
    </source>
</evidence>
<dbReference type="GO" id="GO:0032267">
    <property type="term" value="F:tRNA(Ile)-lysidine synthase activity"/>
    <property type="evidence" value="ECO:0007669"/>
    <property type="project" value="UniProtKB-EC"/>
</dbReference>
<evidence type="ECO:0000256" key="6">
    <source>
        <dbReference type="ARBA" id="ARBA00022840"/>
    </source>
</evidence>
<organism evidence="10 11">
    <name type="scientific">Kaistella flava</name>
    <name type="common">ex Peng et al. 2021</name>
    <dbReference type="NCBI Taxonomy" id="2038776"/>
    <lineage>
        <taxon>Bacteria</taxon>
        <taxon>Pseudomonadati</taxon>
        <taxon>Bacteroidota</taxon>
        <taxon>Flavobacteriia</taxon>
        <taxon>Flavobacteriales</taxon>
        <taxon>Weeksellaceae</taxon>
        <taxon>Chryseobacterium group</taxon>
        <taxon>Kaistella</taxon>
    </lineage>
</organism>
<dbReference type="EMBL" id="CP040442">
    <property type="protein sequence ID" value="QOW11979.1"/>
    <property type="molecule type" value="Genomic_DNA"/>
</dbReference>
<accession>A0A7M2YDR4</accession>
<keyword evidence="5" id="KW-0547">Nucleotide-binding</keyword>
<keyword evidence="2 8" id="KW-0963">Cytoplasm</keyword>
<dbReference type="AlphaFoldDB" id="A0A7M2YDR4"/>
<dbReference type="PANTHER" id="PTHR43033">
    <property type="entry name" value="TRNA(ILE)-LYSIDINE SYNTHASE-RELATED"/>
    <property type="match status" value="1"/>
</dbReference>
<comment type="caution">
    <text evidence="8">Lacks conserved residue(s) required for the propagation of feature annotation.</text>
</comment>
<dbReference type="KEGG" id="kfa:Q73A0000_10980"/>
<dbReference type="Gene3D" id="3.40.50.620">
    <property type="entry name" value="HUPs"/>
    <property type="match status" value="1"/>
</dbReference>
<protein>
    <recommendedName>
        <fullName evidence="8">tRNA(Ile)-lysidine synthase</fullName>
        <ecNumber evidence="8">6.3.4.19</ecNumber>
    </recommendedName>
    <alternativeName>
        <fullName evidence="8">tRNA(Ile)-2-lysyl-cytidine synthase</fullName>
    </alternativeName>
    <alternativeName>
        <fullName evidence="8">tRNA(Ile)-lysidine synthetase</fullName>
    </alternativeName>
</protein>
<gene>
    <name evidence="8 10" type="primary">tilS</name>
    <name evidence="10" type="ORF">Q73A0000_10980</name>
</gene>
<dbReference type="HAMAP" id="MF_01161">
    <property type="entry name" value="tRNA_Ile_lys_synt"/>
    <property type="match status" value="1"/>
</dbReference>
<keyword evidence="4 8" id="KW-0819">tRNA processing</keyword>
<feature type="domain" description="Lysidine-tRNA(Ile) synthetase C-terminal" evidence="9">
    <location>
        <begin position="325"/>
        <end position="398"/>
    </location>
</feature>
<dbReference type="Proteomes" id="UP000594195">
    <property type="component" value="Chromosome"/>
</dbReference>
<dbReference type="InterPro" id="IPR011063">
    <property type="entry name" value="TilS/TtcA_N"/>
</dbReference>
<comment type="subcellular location">
    <subcellularLocation>
        <location evidence="1 8">Cytoplasm</location>
    </subcellularLocation>
</comment>
<keyword evidence="11" id="KW-1185">Reference proteome</keyword>
<evidence type="ECO:0000256" key="3">
    <source>
        <dbReference type="ARBA" id="ARBA00022598"/>
    </source>
</evidence>
<comment type="catalytic activity">
    <reaction evidence="7 8">
        <text>cytidine(34) in tRNA(Ile2) + L-lysine + ATP = lysidine(34) in tRNA(Ile2) + AMP + diphosphate + H(+)</text>
        <dbReference type="Rhea" id="RHEA:43744"/>
        <dbReference type="Rhea" id="RHEA-COMP:10625"/>
        <dbReference type="Rhea" id="RHEA-COMP:10670"/>
        <dbReference type="ChEBI" id="CHEBI:15378"/>
        <dbReference type="ChEBI" id="CHEBI:30616"/>
        <dbReference type="ChEBI" id="CHEBI:32551"/>
        <dbReference type="ChEBI" id="CHEBI:33019"/>
        <dbReference type="ChEBI" id="CHEBI:82748"/>
        <dbReference type="ChEBI" id="CHEBI:83665"/>
        <dbReference type="ChEBI" id="CHEBI:456215"/>
        <dbReference type="EC" id="6.3.4.19"/>
    </reaction>
</comment>
<dbReference type="GO" id="GO:0006400">
    <property type="term" value="P:tRNA modification"/>
    <property type="evidence" value="ECO:0007669"/>
    <property type="project" value="UniProtKB-UniRule"/>
</dbReference>
<evidence type="ECO:0000256" key="8">
    <source>
        <dbReference type="HAMAP-Rule" id="MF_01161"/>
    </source>
</evidence>
<dbReference type="SUPFAM" id="SSF56037">
    <property type="entry name" value="PheT/TilS domain"/>
    <property type="match status" value="1"/>
</dbReference>
<dbReference type="InterPro" id="IPR012796">
    <property type="entry name" value="Lysidine-tRNA-synth_C"/>
</dbReference>
<dbReference type="GO" id="GO:0005524">
    <property type="term" value="F:ATP binding"/>
    <property type="evidence" value="ECO:0007669"/>
    <property type="project" value="UniProtKB-KW"/>
</dbReference>